<dbReference type="InterPro" id="IPR016543">
    <property type="entry name" value="Fis1"/>
</dbReference>
<dbReference type="GO" id="GO:0005741">
    <property type="term" value="C:mitochondrial outer membrane"/>
    <property type="evidence" value="ECO:0007669"/>
    <property type="project" value="TreeGrafter"/>
</dbReference>
<dbReference type="PANTHER" id="PTHR13247:SF0">
    <property type="entry name" value="MITOCHONDRIAL FISSION 1 PROTEIN"/>
    <property type="match status" value="1"/>
</dbReference>
<dbReference type="GO" id="GO:0000266">
    <property type="term" value="P:mitochondrial fission"/>
    <property type="evidence" value="ECO:0007669"/>
    <property type="project" value="InterPro"/>
</dbReference>
<dbReference type="Gene3D" id="1.25.40.10">
    <property type="entry name" value="Tetratricopeptide repeat domain"/>
    <property type="match status" value="1"/>
</dbReference>
<evidence type="ECO:0008006" key="4">
    <source>
        <dbReference type="Google" id="ProtNLM"/>
    </source>
</evidence>
<dbReference type="InterPro" id="IPR028061">
    <property type="entry name" value="Fis1_TPR_C"/>
</dbReference>
<sequence>MNVRNHVEQLLREEDQESVEKDIQKFRELYDAELQKEVVDPSIVFQLAWALMRSKNKREIKEGCILFQFLVDKQYRIRESLFYLSLSQYKLGDTVAARRNLIRFLELSPESRQGSELLQLVEKKIQQDAYVGMGVVGAVLVGLVGLGVAAFSKGKKSKK</sequence>
<keyword evidence="1" id="KW-0472">Membrane</keyword>
<organism evidence="2 3">
    <name type="scientific">Galdieria yellowstonensis</name>
    <dbReference type="NCBI Taxonomy" id="3028027"/>
    <lineage>
        <taxon>Eukaryota</taxon>
        <taxon>Rhodophyta</taxon>
        <taxon>Bangiophyceae</taxon>
        <taxon>Galdieriales</taxon>
        <taxon>Galdieriaceae</taxon>
        <taxon>Galdieria</taxon>
    </lineage>
</organism>
<dbReference type="Pfam" id="PF14853">
    <property type="entry name" value="Fis1_TPR_C"/>
    <property type="match status" value="1"/>
</dbReference>
<dbReference type="AlphaFoldDB" id="A0AAV9ICW3"/>
<dbReference type="GO" id="GO:0000422">
    <property type="term" value="P:autophagy of mitochondrion"/>
    <property type="evidence" value="ECO:0007669"/>
    <property type="project" value="TreeGrafter"/>
</dbReference>
<reference evidence="2 3" key="1">
    <citation type="submission" date="2022-07" db="EMBL/GenBank/DDBJ databases">
        <title>Genome-wide signatures of adaptation to extreme environments.</title>
        <authorList>
            <person name="Cho C.H."/>
            <person name="Yoon H.S."/>
        </authorList>
    </citation>
    <scope>NUCLEOTIDE SEQUENCE [LARGE SCALE GENOMIC DNA]</scope>
    <source>
        <strain evidence="2 3">108.79 E11</strain>
    </source>
</reference>
<name>A0AAV9ICW3_9RHOD</name>
<dbReference type="GO" id="GO:0005778">
    <property type="term" value="C:peroxisomal membrane"/>
    <property type="evidence" value="ECO:0007669"/>
    <property type="project" value="TreeGrafter"/>
</dbReference>
<keyword evidence="3" id="KW-1185">Reference proteome</keyword>
<dbReference type="SUPFAM" id="SSF48452">
    <property type="entry name" value="TPR-like"/>
    <property type="match status" value="1"/>
</dbReference>
<evidence type="ECO:0000256" key="1">
    <source>
        <dbReference type="SAM" id="Phobius"/>
    </source>
</evidence>
<protein>
    <recommendedName>
        <fullName evidence="4">Mitochondrial fission 1 protein</fullName>
    </recommendedName>
</protein>
<dbReference type="PANTHER" id="PTHR13247">
    <property type="entry name" value="TETRATRICOPEPTIDE REPEAT PROTEIN 11 TPR REPEAT PROTEIN 11"/>
    <property type="match status" value="1"/>
</dbReference>
<comment type="caution">
    <text evidence="2">The sequence shown here is derived from an EMBL/GenBank/DDBJ whole genome shotgun (WGS) entry which is preliminary data.</text>
</comment>
<keyword evidence="1" id="KW-0812">Transmembrane</keyword>
<accession>A0AAV9ICW3</accession>
<keyword evidence="1" id="KW-1133">Transmembrane helix</keyword>
<dbReference type="InterPro" id="IPR011990">
    <property type="entry name" value="TPR-like_helical_dom_sf"/>
</dbReference>
<evidence type="ECO:0000313" key="2">
    <source>
        <dbReference type="EMBL" id="KAK4525202.1"/>
    </source>
</evidence>
<dbReference type="GO" id="GO:0016559">
    <property type="term" value="P:peroxisome fission"/>
    <property type="evidence" value="ECO:0007669"/>
    <property type="project" value="TreeGrafter"/>
</dbReference>
<proteinExistence type="predicted"/>
<dbReference type="EMBL" id="JANCYU010000028">
    <property type="protein sequence ID" value="KAK4525202.1"/>
    <property type="molecule type" value="Genomic_DNA"/>
</dbReference>
<gene>
    <name evidence="2" type="ORF">GAYE_SCF08G3108</name>
</gene>
<evidence type="ECO:0000313" key="3">
    <source>
        <dbReference type="Proteomes" id="UP001300502"/>
    </source>
</evidence>
<feature type="transmembrane region" description="Helical" evidence="1">
    <location>
        <begin position="129"/>
        <end position="151"/>
    </location>
</feature>
<dbReference type="Proteomes" id="UP001300502">
    <property type="component" value="Unassembled WGS sequence"/>
</dbReference>